<accession>A0A9N9PYL9</accession>
<evidence type="ECO:0000313" key="2">
    <source>
        <dbReference type="Proteomes" id="UP000701801"/>
    </source>
</evidence>
<dbReference type="EMBL" id="CAJVRM010000057">
    <property type="protein sequence ID" value="CAG8972945.1"/>
    <property type="molecule type" value="Genomic_DNA"/>
</dbReference>
<name>A0A9N9PYL9_9HELO</name>
<sequence>MQQPPRTYADGTQVLWGQNVVTVIGAVRGTRRWYYFIQWPENGNPRFRYVREDHLAPYDPPQPPLGE</sequence>
<keyword evidence="2" id="KW-1185">Reference proteome</keyword>
<protein>
    <submittedName>
        <fullName evidence="1">Uncharacterized protein</fullName>
    </submittedName>
</protein>
<dbReference type="Proteomes" id="UP000701801">
    <property type="component" value="Unassembled WGS sequence"/>
</dbReference>
<evidence type="ECO:0000313" key="1">
    <source>
        <dbReference type="EMBL" id="CAG8972945.1"/>
    </source>
</evidence>
<comment type="caution">
    <text evidence="1">The sequence shown here is derived from an EMBL/GenBank/DDBJ whole genome shotgun (WGS) entry which is preliminary data.</text>
</comment>
<gene>
    <name evidence="1" type="ORF">HYALB_00001365</name>
</gene>
<reference evidence="1" key="1">
    <citation type="submission" date="2021-07" db="EMBL/GenBank/DDBJ databases">
        <authorList>
            <person name="Durling M."/>
        </authorList>
    </citation>
    <scope>NUCLEOTIDE SEQUENCE</scope>
</reference>
<organism evidence="1 2">
    <name type="scientific">Hymenoscyphus albidus</name>
    <dbReference type="NCBI Taxonomy" id="595503"/>
    <lineage>
        <taxon>Eukaryota</taxon>
        <taxon>Fungi</taxon>
        <taxon>Dikarya</taxon>
        <taxon>Ascomycota</taxon>
        <taxon>Pezizomycotina</taxon>
        <taxon>Leotiomycetes</taxon>
        <taxon>Helotiales</taxon>
        <taxon>Helotiaceae</taxon>
        <taxon>Hymenoscyphus</taxon>
    </lineage>
</organism>
<dbReference type="AlphaFoldDB" id="A0A9N9PYL9"/>
<proteinExistence type="predicted"/>